<dbReference type="PROSITE" id="PS50929">
    <property type="entry name" value="ABC_TM1F"/>
    <property type="match status" value="2"/>
</dbReference>
<dbReference type="GO" id="GO:0016020">
    <property type="term" value="C:membrane"/>
    <property type="evidence" value="ECO:0007669"/>
    <property type="project" value="UniProtKB-SubCell"/>
</dbReference>
<evidence type="ECO:0000256" key="9">
    <source>
        <dbReference type="ARBA" id="ARBA00022967"/>
    </source>
</evidence>
<keyword evidence="5 14" id="KW-0812">Transmembrane</keyword>
<keyword evidence="7" id="KW-0547">Nucleotide-binding</keyword>
<comment type="caution">
    <text evidence="17">The sequence shown here is derived from an EMBL/GenBank/DDBJ whole genome shotgun (WGS) entry which is preliminary data.</text>
</comment>
<dbReference type="OrthoDB" id="6500128at2759"/>
<evidence type="ECO:0000256" key="4">
    <source>
        <dbReference type="ARBA" id="ARBA00022448"/>
    </source>
</evidence>
<keyword evidence="8" id="KW-0067">ATP-binding</keyword>
<feature type="domain" description="ABC transporter" evidence="15">
    <location>
        <begin position="338"/>
        <end position="574"/>
    </location>
</feature>
<evidence type="ECO:0000256" key="1">
    <source>
        <dbReference type="ARBA" id="ARBA00004141"/>
    </source>
</evidence>
<evidence type="ECO:0000259" key="16">
    <source>
        <dbReference type="PROSITE" id="PS50929"/>
    </source>
</evidence>
<dbReference type="SUPFAM" id="SSF90123">
    <property type="entry name" value="ABC transporter transmembrane region"/>
    <property type="match status" value="2"/>
</dbReference>
<dbReference type="Gene3D" id="1.20.1560.10">
    <property type="entry name" value="ABC transporter type 1, transmembrane domain"/>
    <property type="match status" value="2"/>
</dbReference>
<dbReference type="Proteomes" id="UP000218231">
    <property type="component" value="Unassembled WGS sequence"/>
</dbReference>
<evidence type="ECO:0000259" key="15">
    <source>
        <dbReference type="PROSITE" id="PS50893"/>
    </source>
</evidence>
<dbReference type="CDD" id="cd03249">
    <property type="entry name" value="ABC_MTABC3_MDL1_MDL2"/>
    <property type="match status" value="1"/>
</dbReference>
<dbReference type="GO" id="GO:0016887">
    <property type="term" value="F:ATP hydrolysis activity"/>
    <property type="evidence" value="ECO:0007669"/>
    <property type="project" value="InterPro"/>
</dbReference>
<evidence type="ECO:0000256" key="6">
    <source>
        <dbReference type="ARBA" id="ARBA00022737"/>
    </source>
</evidence>
<dbReference type="InterPro" id="IPR039421">
    <property type="entry name" value="Type_1_exporter"/>
</dbReference>
<evidence type="ECO:0000256" key="3">
    <source>
        <dbReference type="ARBA" id="ARBA00012191"/>
    </source>
</evidence>
<keyword evidence="12" id="KW-0325">Glycoprotein</keyword>
<dbReference type="STRING" id="2018661.A0A2A2KF36"/>
<feature type="transmembrane region" description="Helical" evidence="14">
    <location>
        <begin position="716"/>
        <end position="737"/>
    </location>
</feature>
<keyword evidence="9" id="KW-1278">Translocase</keyword>
<dbReference type="PROSITE" id="PS50893">
    <property type="entry name" value="ABC_TRANSPORTER_2"/>
    <property type="match status" value="2"/>
</dbReference>
<evidence type="ECO:0000256" key="14">
    <source>
        <dbReference type="SAM" id="Phobius"/>
    </source>
</evidence>
<gene>
    <name evidence="17" type="ORF">WR25_02646</name>
</gene>
<dbReference type="Pfam" id="PF00005">
    <property type="entry name" value="ABC_tran"/>
    <property type="match status" value="2"/>
</dbReference>
<dbReference type="InterPro" id="IPR011527">
    <property type="entry name" value="ABC1_TM_dom"/>
</dbReference>
<evidence type="ECO:0000256" key="8">
    <source>
        <dbReference type="ARBA" id="ARBA00022840"/>
    </source>
</evidence>
<dbReference type="Pfam" id="PF00664">
    <property type="entry name" value="ABC_membrane"/>
    <property type="match status" value="2"/>
</dbReference>
<dbReference type="PANTHER" id="PTHR24221:SF503">
    <property type="entry name" value="MITOCHONDRIAL POTASSIUM CHANNEL ATP-BINDING SUBUNIT"/>
    <property type="match status" value="1"/>
</dbReference>
<dbReference type="SUPFAM" id="SSF52540">
    <property type="entry name" value="P-loop containing nucleoside triphosphate hydrolases"/>
    <property type="match status" value="2"/>
</dbReference>
<dbReference type="PROSITE" id="PS00211">
    <property type="entry name" value="ABC_TRANSPORTER_1"/>
    <property type="match status" value="2"/>
</dbReference>
<name>A0A2A2KF36_9BILA</name>
<evidence type="ECO:0000256" key="5">
    <source>
        <dbReference type="ARBA" id="ARBA00022692"/>
    </source>
</evidence>
<dbReference type="InterPro" id="IPR036640">
    <property type="entry name" value="ABC1_TM_sf"/>
</dbReference>
<dbReference type="EMBL" id="LIAE01008785">
    <property type="protein sequence ID" value="PAV72459.1"/>
    <property type="molecule type" value="Genomic_DNA"/>
</dbReference>
<comment type="subcellular location">
    <subcellularLocation>
        <location evidence="1">Membrane</location>
        <topology evidence="1">Multi-pass membrane protein</topology>
    </subcellularLocation>
</comment>
<dbReference type="AlphaFoldDB" id="A0A2A2KF36"/>
<dbReference type="PANTHER" id="PTHR24221">
    <property type="entry name" value="ATP-BINDING CASSETTE SUB-FAMILY B"/>
    <property type="match status" value="1"/>
</dbReference>
<proteinExistence type="inferred from homology"/>
<comment type="catalytic activity">
    <reaction evidence="13">
        <text>ATP + H2O + xenobioticSide 1 = ADP + phosphate + xenobioticSide 2.</text>
        <dbReference type="EC" id="7.6.2.2"/>
    </reaction>
</comment>
<evidence type="ECO:0000256" key="11">
    <source>
        <dbReference type="ARBA" id="ARBA00023136"/>
    </source>
</evidence>
<dbReference type="SMART" id="SM00382">
    <property type="entry name" value="AAA"/>
    <property type="match status" value="2"/>
</dbReference>
<evidence type="ECO:0000256" key="7">
    <source>
        <dbReference type="ARBA" id="ARBA00022741"/>
    </source>
</evidence>
<dbReference type="InterPro" id="IPR027417">
    <property type="entry name" value="P-loop_NTPase"/>
</dbReference>
<dbReference type="FunFam" id="3.40.50.300:FF:000916">
    <property type="entry name" value="ABC transporter B family member 9"/>
    <property type="match status" value="1"/>
</dbReference>
<feature type="domain" description="ABC transmembrane type-1" evidence="16">
    <location>
        <begin position="600"/>
        <end position="777"/>
    </location>
</feature>
<feature type="transmembrane region" description="Helical" evidence="14">
    <location>
        <begin position="51"/>
        <end position="72"/>
    </location>
</feature>
<evidence type="ECO:0000256" key="2">
    <source>
        <dbReference type="ARBA" id="ARBA00007577"/>
    </source>
</evidence>
<organism evidence="17 18">
    <name type="scientific">Diploscapter pachys</name>
    <dbReference type="NCBI Taxonomy" id="2018661"/>
    <lineage>
        <taxon>Eukaryota</taxon>
        <taxon>Metazoa</taxon>
        <taxon>Ecdysozoa</taxon>
        <taxon>Nematoda</taxon>
        <taxon>Chromadorea</taxon>
        <taxon>Rhabditida</taxon>
        <taxon>Rhabditina</taxon>
        <taxon>Rhabditomorpha</taxon>
        <taxon>Rhabditoidea</taxon>
        <taxon>Rhabditidae</taxon>
        <taxon>Diploscapter</taxon>
    </lineage>
</organism>
<feature type="transmembrane region" description="Helical" evidence="14">
    <location>
        <begin position="610"/>
        <end position="632"/>
    </location>
</feature>
<feature type="transmembrane region" description="Helical" evidence="14">
    <location>
        <begin position="242"/>
        <end position="262"/>
    </location>
</feature>
<keyword evidence="10 14" id="KW-1133">Transmembrane helix</keyword>
<accession>A0A2A2KF36</accession>
<dbReference type="InterPro" id="IPR003593">
    <property type="entry name" value="AAA+_ATPase"/>
</dbReference>
<keyword evidence="4" id="KW-0813">Transport</keyword>
<keyword evidence="6" id="KW-0677">Repeat</keyword>
<evidence type="ECO:0000313" key="17">
    <source>
        <dbReference type="EMBL" id="PAV72459.1"/>
    </source>
</evidence>
<comment type="similarity">
    <text evidence="2">Belongs to the ABC transporter superfamily. ABCB family. Multidrug resistance exporter (TC 3.A.1.201) subfamily.</text>
</comment>
<dbReference type="Gene3D" id="3.40.50.300">
    <property type="entry name" value="P-loop containing nucleotide triphosphate hydrolases"/>
    <property type="match status" value="2"/>
</dbReference>
<dbReference type="InterPro" id="IPR017871">
    <property type="entry name" value="ABC_transporter-like_CS"/>
</dbReference>
<evidence type="ECO:0000256" key="13">
    <source>
        <dbReference type="ARBA" id="ARBA00034018"/>
    </source>
</evidence>
<feature type="domain" description="ABC transporter" evidence="15">
    <location>
        <begin position="811"/>
        <end position="1061"/>
    </location>
</feature>
<dbReference type="FunFam" id="3.40.50.300:FF:000479">
    <property type="entry name" value="Multidrug resistance protein 1A"/>
    <property type="match status" value="1"/>
</dbReference>
<protein>
    <recommendedName>
        <fullName evidence="3">ABC-type xenobiotic transporter</fullName>
        <ecNumber evidence="3">7.6.2.2</ecNumber>
    </recommendedName>
</protein>
<evidence type="ECO:0000313" key="18">
    <source>
        <dbReference type="Proteomes" id="UP000218231"/>
    </source>
</evidence>
<feature type="transmembrane region" description="Helical" evidence="14">
    <location>
        <begin position="135"/>
        <end position="154"/>
    </location>
</feature>
<dbReference type="CDD" id="cd18577">
    <property type="entry name" value="ABC_6TM_Pgp_ABCB1_D1_like"/>
    <property type="match status" value="1"/>
</dbReference>
<evidence type="ECO:0000256" key="10">
    <source>
        <dbReference type="ARBA" id="ARBA00022989"/>
    </source>
</evidence>
<feature type="domain" description="ABC transmembrane type-1" evidence="16">
    <location>
        <begin position="1"/>
        <end position="300"/>
    </location>
</feature>
<keyword evidence="18" id="KW-1185">Reference proteome</keyword>
<evidence type="ECO:0000256" key="12">
    <source>
        <dbReference type="ARBA" id="ARBA00023180"/>
    </source>
</evidence>
<dbReference type="GO" id="GO:0005524">
    <property type="term" value="F:ATP binding"/>
    <property type="evidence" value="ECO:0007669"/>
    <property type="project" value="UniProtKB-KW"/>
</dbReference>
<keyword evidence="11 14" id="KW-0472">Membrane</keyword>
<sequence>MLGILAACGAGFGIPLLAVLLGNLGQTFIDITKALQNETLSQDDKDAAMHRFIDSMMFNCLIYLILGFWSMFTNFSFRSSIYYVSECLINRFRTAFVAHLLKLDAVEFDKTQTGQFTVLLNYDTERIREGLNDRLGYLIVTVMESSLATIIAFVTNWKLALLASLMNPLLIFLSTAIYKLSSNTHDEMAKEYEKAGAICSQVLGNIKTVIACNGQTHEITEYRKYLGTARSCALKFRTMNRIIYATSVFAMYFIEFIAYYFGTFYVYNGSLKGGEVVRVLFSIFFASQCFKEGGRTLTQISISIASTKRLVEMMQMKSKIEGQISELGKSVEISEGRIEFSDIHFSYPARNSISVLNGMAFSVAPGKKLAIVGASGSGKSSIIQLLLRHYEQNSGTIKIDGHSLNEFDLSYLRQKIGVVSQEPVLFSGTIEENILFSKPSASKAEIIDALRKANAYDFVMTFPKGVKTLVGERGTQLSGGQKQRIAIARALIRQPEILLFDEATSAIDSENEAIVQKALENACIGKTAITIAHRLATIRNADQILVINKGEVVESGTHQELVDKRGEYYEMLMAQSLTESEQKDEKFDGKDPVLRQFSNESFADAMDFQLGHLCGVVSGLILAVTVSFMYGWRMAILTSTTFPFLVYVENKLTRLWQSSSHKDRKALEAASRVAIEAIESIKTVRSLTMERSVVDKFAQLTEISLNANKKKAKVQALVFAMSGSALYFIYCVNYAFGAYLVYNGLMPPLSVYIVLFSIAEVMRSANFVATYIPDYVKAMYSTGLIFNILDEKSPIDNLTESGAKPEETTEMSLDGIEFRYPQRPNETILKDFSLLFPSGKTTALVGASGSGKSTVIQLLERFYDPNSGHLVELNLFFQFVWHFQCLGRTPLIDIQPKYLRSKLSLVSQEPVLFDRTIRDNIVYGLEERNISNERIHQVLELANIKGFVDTLPLGIDTMIGSAKLSGGQKQRIAISRALIRNPDILLLDEATSAMDSQNEALVQAALDKASATRTTVIVAHRLSTVANADRIVVIKHGNIVEQGSPTELMEKKGVYWKMVQRQSGLINKKNE</sequence>
<dbReference type="InterPro" id="IPR003439">
    <property type="entry name" value="ABC_transporter-like_ATP-bd"/>
</dbReference>
<reference evidence="17 18" key="1">
    <citation type="journal article" date="2017" name="Curr. Biol.">
        <title>Genome architecture and evolution of a unichromosomal asexual nematode.</title>
        <authorList>
            <person name="Fradin H."/>
            <person name="Zegar C."/>
            <person name="Gutwein M."/>
            <person name="Lucas J."/>
            <person name="Kovtun M."/>
            <person name="Corcoran D."/>
            <person name="Baugh L.R."/>
            <person name="Kiontke K."/>
            <person name="Gunsalus K."/>
            <person name="Fitch D.H."/>
            <person name="Piano F."/>
        </authorList>
    </citation>
    <scope>NUCLEOTIDE SEQUENCE [LARGE SCALE GENOMIC DNA]</scope>
    <source>
        <strain evidence="17">PF1309</strain>
    </source>
</reference>
<dbReference type="GO" id="GO:0008559">
    <property type="term" value="F:ABC-type xenobiotic transporter activity"/>
    <property type="evidence" value="ECO:0007669"/>
    <property type="project" value="UniProtKB-EC"/>
</dbReference>
<dbReference type="EC" id="7.6.2.2" evidence="3"/>
<feature type="transmembrane region" description="Helical" evidence="14">
    <location>
        <begin position="160"/>
        <end position="180"/>
    </location>
</feature>